<dbReference type="EMBL" id="JAPCXC010000146">
    <property type="protein sequence ID" value="KAJ1604435.1"/>
    <property type="molecule type" value="Genomic_DNA"/>
</dbReference>
<organism evidence="2">
    <name type="scientific">Cryptosporidium canis</name>
    <dbReference type="NCBI Taxonomy" id="195482"/>
    <lineage>
        <taxon>Eukaryota</taxon>
        <taxon>Sar</taxon>
        <taxon>Alveolata</taxon>
        <taxon>Apicomplexa</taxon>
        <taxon>Conoidasida</taxon>
        <taxon>Coccidia</taxon>
        <taxon>Eucoccidiorida</taxon>
        <taxon>Eimeriorina</taxon>
        <taxon>Cryptosporidiidae</taxon>
        <taxon>Cryptosporidium</taxon>
    </lineage>
</organism>
<feature type="compositionally biased region" description="Basic and acidic residues" evidence="1">
    <location>
        <begin position="136"/>
        <end position="148"/>
    </location>
</feature>
<gene>
    <name evidence="2" type="ORF">OJ253_3682</name>
</gene>
<sequence length="300" mass="32382">MKELWNGFEIEFTGLPNNPATKVIKNWDIMLAAIDDHLTDSATVHFGPVDGDPEEVDLPPGHIPGQHRHREPAASGVQEVPDGGWGGAGAAQEVSVQTKGHRSRLPEQDPKGPWGVPGEAEKHVPKVLLHRGRGPAGDDRERQGHHSGPETLQQDLCGDHVPEIRGHDGRERGSEPDPDPKEHLARGVAGQGRGEDADDAQRADRQGGGGDRLRLRRTVRGGRRDARGEAQVDLWEVPDPGVVGGLDGLVDEADRGLLRDGGCDKAAPGVHPEDPLEVERHRRDAGGEQLREAQVQPADR</sequence>
<dbReference type="AlphaFoldDB" id="A0A9D5HVR7"/>
<name>A0A9D5HVR7_9CRYT</name>
<feature type="region of interest" description="Disordered" evidence="1">
    <location>
        <begin position="61"/>
        <end position="232"/>
    </location>
</feature>
<feature type="compositionally biased region" description="Basic and acidic residues" evidence="1">
    <location>
        <begin position="157"/>
        <end position="185"/>
    </location>
</feature>
<proteinExistence type="predicted"/>
<dbReference type="Proteomes" id="UP001067231">
    <property type="component" value="Unassembled WGS sequence"/>
</dbReference>
<protein>
    <submittedName>
        <fullName evidence="2">Uncharacterized protein</fullName>
    </submittedName>
</protein>
<feature type="compositionally biased region" description="Basic and acidic residues" evidence="1">
    <location>
        <begin position="193"/>
        <end position="205"/>
    </location>
</feature>
<comment type="caution">
    <text evidence="2">The sequence shown here is derived from an EMBL/GenBank/DDBJ whole genome shotgun (WGS) entry which is preliminary data.</text>
</comment>
<dbReference type="OrthoDB" id="10500119at2759"/>
<accession>A0A9D5HVR7</accession>
<feature type="compositionally biased region" description="Basic and acidic residues" evidence="1">
    <location>
        <begin position="271"/>
        <end position="291"/>
    </location>
</feature>
<evidence type="ECO:0000313" key="2">
    <source>
        <dbReference type="EMBL" id="KAJ1604435.1"/>
    </source>
</evidence>
<reference evidence="2" key="1">
    <citation type="submission" date="2022-10" db="EMBL/GenBank/DDBJ databases">
        <title>Adaptive evolution leads to modifications in subtelomeric GC content in a zoonotic Cryptosporidium species.</title>
        <authorList>
            <person name="Li J."/>
            <person name="Feng Y."/>
            <person name="Xiao L."/>
        </authorList>
    </citation>
    <scope>NUCLEOTIDE SEQUENCE</scope>
    <source>
        <strain evidence="2">33844</strain>
    </source>
</reference>
<feature type="region of interest" description="Disordered" evidence="1">
    <location>
        <begin position="260"/>
        <end position="300"/>
    </location>
</feature>
<evidence type="ECO:0000256" key="1">
    <source>
        <dbReference type="SAM" id="MobiDB-lite"/>
    </source>
</evidence>